<dbReference type="EMBL" id="JBFNXR010000021">
    <property type="protein sequence ID" value="MEW9854547.1"/>
    <property type="molecule type" value="Genomic_DNA"/>
</dbReference>
<keyword evidence="5" id="KW-0408">Iron</keyword>
<dbReference type="GO" id="GO:0051213">
    <property type="term" value="F:dioxygenase activity"/>
    <property type="evidence" value="ECO:0007669"/>
    <property type="project" value="UniProtKB-KW"/>
</dbReference>
<keyword evidence="8" id="KW-0223">Dioxygenase</keyword>
<dbReference type="Gene3D" id="3.90.380.10">
    <property type="entry name" value="Naphthalene 1,2-dioxygenase Alpha Subunit, Chain A, domain 1"/>
    <property type="match status" value="1"/>
</dbReference>
<dbReference type="PRINTS" id="PR00090">
    <property type="entry name" value="RNGDIOXGNASE"/>
</dbReference>
<proteinExistence type="predicted"/>
<name>A0ABV3R9N5_9SPHN</name>
<gene>
    <name evidence="8" type="ORF">ABUH87_05060</name>
</gene>
<dbReference type="PANTHER" id="PTHR43756:SF5">
    <property type="entry name" value="CHOLINE MONOOXYGENASE, CHLOROPLASTIC"/>
    <property type="match status" value="1"/>
</dbReference>
<protein>
    <submittedName>
        <fullName evidence="8">Aromatic ring-hydroxylating dioxygenase subunit alpha</fullName>
        <ecNumber evidence="8">1.14.13.-</ecNumber>
    </submittedName>
</protein>
<keyword evidence="6" id="KW-0411">Iron-sulfur</keyword>
<keyword evidence="4 8" id="KW-0560">Oxidoreductase</keyword>
<accession>A0ABV3R9N5</accession>
<dbReference type="InterPro" id="IPR015879">
    <property type="entry name" value="Ring_hydroxy_dOase_asu_C_dom"/>
</dbReference>
<evidence type="ECO:0000256" key="1">
    <source>
        <dbReference type="ARBA" id="ARBA00001962"/>
    </source>
</evidence>
<keyword evidence="2" id="KW-0001">2Fe-2S</keyword>
<comment type="caution">
    <text evidence="8">The sequence shown here is derived from an EMBL/GenBank/DDBJ whole genome shotgun (WGS) entry which is preliminary data.</text>
</comment>
<evidence type="ECO:0000256" key="4">
    <source>
        <dbReference type="ARBA" id="ARBA00023002"/>
    </source>
</evidence>
<organism evidence="8 9">
    <name type="scientific">Novosphingobium rhizovicinum</name>
    <dbReference type="NCBI Taxonomy" id="3228928"/>
    <lineage>
        <taxon>Bacteria</taxon>
        <taxon>Pseudomonadati</taxon>
        <taxon>Pseudomonadota</taxon>
        <taxon>Alphaproteobacteria</taxon>
        <taxon>Sphingomonadales</taxon>
        <taxon>Sphingomonadaceae</taxon>
        <taxon>Novosphingobium</taxon>
    </lineage>
</organism>
<dbReference type="PANTHER" id="PTHR43756">
    <property type="entry name" value="CHOLINE MONOOXYGENASE, CHLOROPLASTIC"/>
    <property type="match status" value="1"/>
</dbReference>
<dbReference type="CDD" id="cd03469">
    <property type="entry name" value="Rieske_RO_Alpha_N"/>
    <property type="match status" value="1"/>
</dbReference>
<comment type="cofactor">
    <cofactor evidence="1">
        <name>Fe cation</name>
        <dbReference type="ChEBI" id="CHEBI:24875"/>
    </cofactor>
</comment>
<dbReference type="SUPFAM" id="SSF50022">
    <property type="entry name" value="ISP domain"/>
    <property type="match status" value="1"/>
</dbReference>
<reference evidence="8 9" key="1">
    <citation type="submission" date="2024-06" db="EMBL/GenBank/DDBJ databases">
        <title>Novosphingobium rhizovicinus M1R2S20.</title>
        <authorList>
            <person name="Sun J.-Q."/>
        </authorList>
    </citation>
    <scope>NUCLEOTIDE SEQUENCE [LARGE SCALE GENOMIC DNA]</scope>
    <source>
        <strain evidence="8 9">M1R2S20</strain>
    </source>
</reference>
<dbReference type="Pfam" id="PF00355">
    <property type="entry name" value="Rieske"/>
    <property type="match status" value="1"/>
</dbReference>
<evidence type="ECO:0000313" key="8">
    <source>
        <dbReference type="EMBL" id="MEW9854547.1"/>
    </source>
</evidence>
<dbReference type="Proteomes" id="UP001556118">
    <property type="component" value="Unassembled WGS sequence"/>
</dbReference>
<evidence type="ECO:0000256" key="3">
    <source>
        <dbReference type="ARBA" id="ARBA00022723"/>
    </source>
</evidence>
<dbReference type="RefSeq" id="WP_367770609.1">
    <property type="nucleotide sequence ID" value="NZ_JBFNXR010000021.1"/>
</dbReference>
<dbReference type="InterPro" id="IPR017941">
    <property type="entry name" value="Rieske_2Fe-2S"/>
</dbReference>
<dbReference type="InterPro" id="IPR036922">
    <property type="entry name" value="Rieske_2Fe-2S_sf"/>
</dbReference>
<dbReference type="InterPro" id="IPR001663">
    <property type="entry name" value="Rng_hydr_dOase-A"/>
</dbReference>
<dbReference type="Pfam" id="PF00848">
    <property type="entry name" value="Ring_hydroxyl_A"/>
    <property type="match status" value="1"/>
</dbReference>
<keyword evidence="9" id="KW-1185">Reference proteome</keyword>
<evidence type="ECO:0000259" key="7">
    <source>
        <dbReference type="PROSITE" id="PS51296"/>
    </source>
</evidence>
<feature type="domain" description="Rieske" evidence="7">
    <location>
        <begin position="189"/>
        <end position="297"/>
    </location>
</feature>
<dbReference type="EC" id="1.14.13.-" evidence="8"/>
<dbReference type="SUPFAM" id="SSF55961">
    <property type="entry name" value="Bet v1-like"/>
    <property type="match status" value="1"/>
</dbReference>
<evidence type="ECO:0000256" key="2">
    <source>
        <dbReference type="ARBA" id="ARBA00022714"/>
    </source>
</evidence>
<evidence type="ECO:0000256" key="6">
    <source>
        <dbReference type="ARBA" id="ARBA00023014"/>
    </source>
</evidence>
<dbReference type="PROSITE" id="PS51296">
    <property type="entry name" value="RIESKE"/>
    <property type="match status" value="1"/>
</dbReference>
<evidence type="ECO:0000313" key="9">
    <source>
        <dbReference type="Proteomes" id="UP001556118"/>
    </source>
</evidence>
<keyword evidence="3" id="KW-0479">Metal-binding</keyword>
<evidence type="ECO:0000256" key="5">
    <source>
        <dbReference type="ARBA" id="ARBA00023004"/>
    </source>
</evidence>
<sequence>MDQEMMMSEDTITLRREPHPISGAIYEELGEGRVRVEDPAKGVSGIFNWDGAWIEGDLTHADYHFLRYIGGPNLPPGKDIFWTMLPAGDLNPLSALASMPGRGGGDAQRPKIIAPYVSDPGKETPEGVRSAAHYPMEFFLDNDRYKDRIPEVYKKSAPYPGGPKKVPVARFFEPKYHELEMEHIWGKVWQMACREDDIPEVGDHILYTIGSREFIVVRTAEDSFKAFPNACLHRGRRLCNHDGKKAAMFRCPYHGWSWDIQGALKEITCEWDFPGVREEVSRLPEAKVASWGGFVFINPDPDAISFEEYAGPEMLEHYAKMRMEDRYKHAHVGKVIRANWKLLMEAFLEAYHSIATHPQLLLAGGDLAETRYDVFGNWSRLGHVNTSGSSAQRGIVMSEQQALDSFRMAADINRQMMRVMVGDEVDQFSDAEMGEQTFNNLFPNFSPWGGWARIVYRFRPNGDNPNECLMEAMLLAPWPKDKPKPPSAKLRMLDPDDPWVRAEELGTLARIFDQDCGNVPDVHKGLKTKQPPYVIYSVYQESIIRAFHDKYEQMLGLSEGE</sequence>
<dbReference type="Gene3D" id="2.102.10.10">
    <property type="entry name" value="Rieske [2Fe-2S] iron-sulphur domain"/>
    <property type="match status" value="1"/>
</dbReference>